<accession>A0A399SF93</accession>
<dbReference type="OrthoDB" id="5381604at2"/>
<dbReference type="EMBL" id="QWGE01000001">
    <property type="protein sequence ID" value="RIJ42796.1"/>
    <property type="molecule type" value="Genomic_DNA"/>
</dbReference>
<sequence>MKMIKHTPNILSYLAIALISCFIAACSPDDQDKELGPAPSSDMVAFSATPTTGNANIITFKNETPGAFKAIWDFGNGATAEGEQVESSFAVEGDYTVKLTVFTNGGYASSTKTIRIDKTDFSMLNREDYNFLTGGTDKPNGKTWVFDPVGPMNFGGPPTAPSSWWSQTLAEQNDCMKDDKYTFKLKDFAFENKSGGEMWGVLDGQENVCVPQTAKPSTWTIYQEKGKTMLSVSNGETIAWDDNEGVYELVELSENKLHIRKVCCGGSGVRNYVLVPEGFSPPVQEKPYKIIDINDNFDVDGNITWKKENLTLNESYDNPAPVPINTSAKVAMYVKQEGQAYEFANMFTDFSHKLDLRERHVFRLKVFIPSYNDFTTANGESWADPRLLKQVSVKLQDGTAAQPWANQVEIKQQVSQLDKWVELTFDFGAADVRSRKDLDRLVIQIGGEGNFIPGIFFLDDFELLK</sequence>
<name>A0A399SF93_9BACT</name>
<dbReference type="Proteomes" id="UP000266005">
    <property type="component" value="Unassembled WGS sequence"/>
</dbReference>
<proteinExistence type="predicted"/>
<evidence type="ECO:0000313" key="4">
    <source>
        <dbReference type="Proteomes" id="UP000266005"/>
    </source>
</evidence>
<dbReference type="InterPro" id="IPR035986">
    <property type="entry name" value="PKD_dom_sf"/>
</dbReference>
<keyword evidence="4" id="KW-1185">Reference proteome</keyword>
<comment type="caution">
    <text evidence="3">The sequence shown here is derived from an EMBL/GenBank/DDBJ whole genome shotgun (WGS) entry which is preliminary data.</text>
</comment>
<dbReference type="InterPro" id="IPR013783">
    <property type="entry name" value="Ig-like_fold"/>
</dbReference>
<evidence type="ECO:0000313" key="3">
    <source>
        <dbReference type="EMBL" id="RIJ42796.1"/>
    </source>
</evidence>
<evidence type="ECO:0000259" key="2">
    <source>
        <dbReference type="PROSITE" id="PS50093"/>
    </source>
</evidence>
<dbReference type="InterPro" id="IPR000601">
    <property type="entry name" value="PKD_dom"/>
</dbReference>
<keyword evidence="1" id="KW-0732">Signal</keyword>
<feature type="signal peptide" evidence="1">
    <location>
        <begin position="1"/>
        <end position="24"/>
    </location>
</feature>
<organism evidence="3 4">
    <name type="scientific">Pontibacter oryzae</name>
    <dbReference type="NCBI Taxonomy" id="2304593"/>
    <lineage>
        <taxon>Bacteria</taxon>
        <taxon>Pseudomonadati</taxon>
        <taxon>Bacteroidota</taxon>
        <taxon>Cytophagia</taxon>
        <taxon>Cytophagales</taxon>
        <taxon>Hymenobacteraceae</taxon>
        <taxon>Pontibacter</taxon>
    </lineage>
</organism>
<evidence type="ECO:0000256" key="1">
    <source>
        <dbReference type="SAM" id="SignalP"/>
    </source>
</evidence>
<dbReference type="SMART" id="SM00089">
    <property type="entry name" value="PKD"/>
    <property type="match status" value="1"/>
</dbReference>
<dbReference type="Gene3D" id="2.60.40.10">
    <property type="entry name" value="Immunoglobulins"/>
    <property type="match status" value="1"/>
</dbReference>
<dbReference type="AlphaFoldDB" id="A0A399SF93"/>
<feature type="chain" id="PRO_5017200179" description="PKD domain-containing protein" evidence="1">
    <location>
        <begin position="25"/>
        <end position="465"/>
    </location>
</feature>
<dbReference type="SUPFAM" id="SSF49299">
    <property type="entry name" value="PKD domain"/>
    <property type="match status" value="1"/>
</dbReference>
<dbReference type="PROSITE" id="PS50093">
    <property type="entry name" value="PKD"/>
    <property type="match status" value="1"/>
</dbReference>
<protein>
    <recommendedName>
        <fullName evidence="2">PKD domain-containing protein</fullName>
    </recommendedName>
</protein>
<dbReference type="Pfam" id="PF18911">
    <property type="entry name" value="PKD_4"/>
    <property type="match status" value="1"/>
</dbReference>
<gene>
    <name evidence="3" type="ORF">D1627_02815</name>
</gene>
<dbReference type="CDD" id="cd00146">
    <property type="entry name" value="PKD"/>
    <property type="match status" value="1"/>
</dbReference>
<feature type="domain" description="PKD" evidence="2">
    <location>
        <begin position="72"/>
        <end position="116"/>
    </location>
</feature>
<dbReference type="InterPro" id="IPR022409">
    <property type="entry name" value="PKD/Chitinase_dom"/>
</dbReference>
<dbReference type="PROSITE" id="PS51257">
    <property type="entry name" value="PROKAR_LIPOPROTEIN"/>
    <property type="match status" value="1"/>
</dbReference>
<reference evidence="4" key="1">
    <citation type="submission" date="2018-08" db="EMBL/GenBank/DDBJ databases">
        <title>Mucilaginibacter sp. MYSH2.</title>
        <authorList>
            <person name="Seo T."/>
        </authorList>
    </citation>
    <scope>NUCLEOTIDE SEQUENCE [LARGE SCALE GENOMIC DNA]</scope>
    <source>
        <strain evidence="4">KIRAN</strain>
    </source>
</reference>
<dbReference type="RefSeq" id="WP_119430678.1">
    <property type="nucleotide sequence ID" value="NZ_QWGE01000001.1"/>
</dbReference>